<accession>Q8WQ50</accession>
<feature type="domain" description="Homeobox" evidence="8">
    <location>
        <begin position="134"/>
        <end position="194"/>
    </location>
</feature>
<feature type="compositionally biased region" description="Polar residues" evidence="7">
    <location>
        <begin position="361"/>
        <end position="372"/>
    </location>
</feature>
<dbReference type="InterPro" id="IPR020479">
    <property type="entry name" value="HD_metazoa"/>
</dbReference>
<dbReference type="PROSITE" id="PS00027">
    <property type="entry name" value="HOMEOBOX_1"/>
    <property type="match status" value="1"/>
</dbReference>
<proteinExistence type="evidence at transcript level"/>
<reference evidence="9" key="1">
    <citation type="journal article" date="2002" name="Proc. Natl. Acad. Sci. U.S.A.">
        <title>A single Hox3 gene with composite bicoid and zerknullt expression characteristics in non-Cyclorrhaphan flies.</title>
        <authorList>
            <person name="Stauber M."/>
            <person name="Prell A."/>
            <person name="Schmidt-Ott U."/>
        </authorList>
    </citation>
    <scope>NUCLEOTIDE SEQUENCE</scope>
</reference>
<feature type="region of interest" description="Disordered" evidence="7">
    <location>
        <begin position="184"/>
        <end position="224"/>
    </location>
</feature>
<protein>
    <submittedName>
        <fullName evidence="9">Zerknuellt protein</fullName>
    </submittedName>
</protein>
<feature type="DNA-binding region" description="Homeobox" evidence="5">
    <location>
        <begin position="136"/>
        <end position="195"/>
    </location>
</feature>
<dbReference type="GO" id="GO:0045944">
    <property type="term" value="P:positive regulation of transcription by RNA polymerase II"/>
    <property type="evidence" value="ECO:0007669"/>
    <property type="project" value="UniProtKB-ARBA"/>
</dbReference>
<evidence type="ECO:0000256" key="3">
    <source>
        <dbReference type="ARBA" id="ARBA00023155"/>
    </source>
</evidence>
<sequence length="435" mass="48811">MTMYSNSANERFEQQTGQYYPPPPEYSSHFSEDYQRLWNLDSFNHFPDVLNQPMLGVPAQTPKPSPNSILDPFLQPPTDPVQNYSPISPNTSIDQLSPINRTKCELIDQSKKKRTAAESVDIRDCASDEPVTAPKPKRARTAYSSVQLMELEKEFNMGSYLCRPRRIELANKLKLNERQIKIWFQNRRMKHKKSKKQNGNTDGSPRPRSNSPSQTMCPDSTNGHQSIVNRLMAHSHIPHGATPYSGSVCYNQSQIVPRPTHANCGGRGGHQQPHVNSFPQFPPHFGATDQSITLPAQHFNGTIDAAQNFNSFQFYEHFYNTINNNNNVTATGNTLSKEEPLINSSVQQGFDFPAGQPDSPLESQTRYSNVSSPEYHEPQPTPYGNPINLNQGPSVNLSWGAPESTTTVDLRSLSPLRYTQEALDIQDAEGNLLIL</sequence>
<feature type="region of interest" description="Disordered" evidence="7">
    <location>
        <begin position="54"/>
        <end position="95"/>
    </location>
</feature>
<name>Q8WQ50_HAEPU</name>
<dbReference type="EMBL" id="AJ419660">
    <property type="protein sequence ID" value="CAD11912.1"/>
    <property type="molecule type" value="mRNA"/>
</dbReference>
<feature type="compositionally biased region" description="Polar residues" evidence="7">
    <location>
        <begin position="197"/>
        <end position="224"/>
    </location>
</feature>
<feature type="compositionally biased region" description="Polar residues" evidence="7">
    <location>
        <begin position="1"/>
        <end position="18"/>
    </location>
</feature>
<evidence type="ECO:0000256" key="7">
    <source>
        <dbReference type="SAM" id="MobiDB-lite"/>
    </source>
</evidence>
<dbReference type="GO" id="GO:0000978">
    <property type="term" value="F:RNA polymerase II cis-regulatory region sequence-specific DNA binding"/>
    <property type="evidence" value="ECO:0007669"/>
    <property type="project" value="TreeGrafter"/>
</dbReference>
<dbReference type="InterPro" id="IPR001356">
    <property type="entry name" value="HD"/>
</dbReference>
<feature type="region of interest" description="Disordered" evidence="7">
    <location>
        <begin position="352"/>
        <end position="390"/>
    </location>
</feature>
<dbReference type="PANTHER" id="PTHR45664:SF12">
    <property type="entry name" value="PANCREAS_DUODENUM HOMEOBOX PROTEIN 1"/>
    <property type="match status" value="1"/>
</dbReference>
<organism evidence="9">
    <name type="scientific">Haematopota pluvialis</name>
    <name type="common">Notch-horned cleg fly</name>
    <dbReference type="NCBI Taxonomy" id="178770"/>
    <lineage>
        <taxon>Eukaryota</taxon>
        <taxon>Metazoa</taxon>
        <taxon>Ecdysozoa</taxon>
        <taxon>Arthropoda</taxon>
        <taxon>Hexapoda</taxon>
        <taxon>Insecta</taxon>
        <taxon>Pterygota</taxon>
        <taxon>Neoptera</taxon>
        <taxon>Endopterygota</taxon>
        <taxon>Diptera</taxon>
        <taxon>Brachycera</taxon>
        <taxon>Tabanomorpha</taxon>
        <taxon>Tabanoidea</taxon>
        <taxon>Tabanidae</taxon>
        <taxon>Haematopota</taxon>
    </lineage>
</organism>
<gene>
    <name evidence="9" type="primary">zen</name>
</gene>
<feature type="region of interest" description="Disordered" evidence="7">
    <location>
        <begin position="1"/>
        <end position="27"/>
    </location>
</feature>
<evidence type="ECO:0000313" key="9">
    <source>
        <dbReference type="EMBL" id="CAD11912.1"/>
    </source>
</evidence>
<keyword evidence="2 5" id="KW-0238">DNA-binding</keyword>
<dbReference type="CDD" id="cd00086">
    <property type="entry name" value="homeodomain"/>
    <property type="match status" value="1"/>
</dbReference>
<dbReference type="Pfam" id="PF00046">
    <property type="entry name" value="Homeodomain"/>
    <property type="match status" value="1"/>
</dbReference>
<evidence type="ECO:0000256" key="1">
    <source>
        <dbReference type="ARBA" id="ARBA00004123"/>
    </source>
</evidence>
<dbReference type="AlphaFoldDB" id="Q8WQ50"/>
<dbReference type="GO" id="GO:0005634">
    <property type="term" value="C:nucleus"/>
    <property type="evidence" value="ECO:0007669"/>
    <property type="project" value="UniProtKB-SubCell"/>
</dbReference>
<dbReference type="InterPro" id="IPR009057">
    <property type="entry name" value="Homeodomain-like_sf"/>
</dbReference>
<evidence type="ECO:0000256" key="6">
    <source>
        <dbReference type="RuleBase" id="RU000682"/>
    </source>
</evidence>
<feature type="compositionally biased region" description="Polar residues" evidence="7">
    <location>
        <begin position="80"/>
        <end position="95"/>
    </location>
</feature>
<evidence type="ECO:0000259" key="8">
    <source>
        <dbReference type="PROSITE" id="PS50071"/>
    </source>
</evidence>
<dbReference type="InterPro" id="IPR017970">
    <property type="entry name" value="Homeobox_CS"/>
</dbReference>
<dbReference type="PRINTS" id="PR00024">
    <property type="entry name" value="HOMEOBOX"/>
</dbReference>
<dbReference type="GO" id="GO:0000981">
    <property type="term" value="F:DNA-binding transcription factor activity, RNA polymerase II-specific"/>
    <property type="evidence" value="ECO:0007669"/>
    <property type="project" value="InterPro"/>
</dbReference>
<evidence type="ECO:0000256" key="4">
    <source>
        <dbReference type="ARBA" id="ARBA00023242"/>
    </source>
</evidence>
<evidence type="ECO:0000256" key="2">
    <source>
        <dbReference type="ARBA" id="ARBA00023125"/>
    </source>
</evidence>
<dbReference type="PANTHER" id="PTHR45664">
    <property type="entry name" value="PROTEIN ZERKNUELLT 1-RELATED"/>
    <property type="match status" value="1"/>
</dbReference>
<keyword evidence="4 5" id="KW-0539">Nucleus</keyword>
<feature type="compositionally biased region" description="Basic residues" evidence="7">
    <location>
        <begin position="187"/>
        <end position="196"/>
    </location>
</feature>
<dbReference type="SMART" id="SM00389">
    <property type="entry name" value="HOX"/>
    <property type="match status" value="1"/>
</dbReference>
<dbReference type="PROSITE" id="PS50071">
    <property type="entry name" value="HOMEOBOX_2"/>
    <property type="match status" value="1"/>
</dbReference>
<evidence type="ECO:0000256" key="5">
    <source>
        <dbReference type="PROSITE-ProRule" id="PRU00108"/>
    </source>
</evidence>
<dbReference type="Gene3D" id="1.10.10.60">
    <property type="entry name" value="Homeodomain-like"/>
    <property type="match status" value="1"/>
</dbReference>
<keyword evidence="3 5" id="KW-0371">Homeobox</keyword>
<dbReference type="SUPFAM" id="SSF46689">
    <property type="entry name" value="Homeodomain-like"/>
    <property type="match status" value="1"/>
</dbReference>
<comment type="subcellular location">
    <subcellularLocation>
        <location evidence="1 5 6">Nucleus</location>
    </subcellularLocation>
</comment>